<sequence length="103" mass="11974">MRRAGSGPASPAPPAPPLPTHTHRISENKELLRQQLLSASKERADRPEQAKPKHVRSRQKNRWKLKFHHQALPQEYLDHYEQSLQKANARQQKKTQDKLKSET</sequence>
<feature type="compositionally biased region" description="Basic and acidic residues" evidence="1">
    <location>
        <begin position="94"/>
        <end position="103"/>
    </location>
</feature>
<feature type="region of interest" description="Disordered" evidence="1">
    <location>
        <begin position="84"/>
        <end position="103"/>
    </location>
</feature>
<feature type="region of interest" description="Disordered" evidence="1">
    <location>
        <begin position="1"/>
        <end position="64"/>
    </location>
</feature>
<evidence type="ECO:0000313" key="2">
    <source>
        <dbReference type="EMBL" id="CAG4990914.1"/>
    </source>
</evidence>
<dbReference type="OrthoDB" id="6348149at2759"/>
<keyword evidence="3" id="KW-1185">Reference proteome</keyword>
<feature type="compositionally biased region" description="Pro residues" evidence="1">
    <location>
        <begin position="10"/>
        <end position="19"/>
    </location>
</feature>
<name>A0A8S3X1P8_PARAO</name>
<dbReference type="Proteomes" id="UP000691718">
    <property type="component" value="Unassembled WGS sequence"/>
</dbReference>
<evidence type="ECO:0000256" key="1">
    <source>
        <dbReference type="SAM" id="MobiDB-lite"/>
    </source>
</evidence>
<accession>A0A8S3X1P8</accession>
<organism evidence="2 3">
    <name type="scientific">Parnassius apollo</name>
    <name type="common">Apollo butterfly</name>
    <name type="synonym">Papilio apollo</name>
    <dbReference type="NCBI Taxonomy" id="110799"/>
    <lineage>
        <taxon>Eukaryota</taxon>
        <taxon>Metazoa</taxon>
        <taxon>Ecdysozoa</taxon>
        <taxon>Arthropoda</taxon>
        <taxon>Hexapoda</taxon>
        <taxon>Insecta</taxon>
        <taxon>Pterygota</taxon>
        <taxon>Neoptera</taxon>
        <taxon>Endopterygota</taxon>
        <taxon>Lepidoptera</taxon>
        <taxon>Glossata</taxon>
        <taxon>Ditrysia</taxon>
        <taxon>Papilionoidea</taxon>
        <taxon>Papilionidae</taxon>
        <taxon>Parnassiinae</taxon>
        <taxon>Parnassini</taxon>
        <taxon>Parnassius</taxon>
        <taxon>Parnassius</taxon>
    </lineage>
</organism>
<evidence type="ECO:0000313" key="3">
    <source>
        <dbReference type="Proteomes" id="UP000691718"/>
    </source>
</evidence>
<gene>
    <name evidence="2" type="ORF">PAPOLLO_LOCUS12037</name>
</gene>
<reference evidence="2" key="1">
    <citation type="submission" date="2021-04" db="EMBL/GenBank/DDBJ databases">
        <authorList>
            <person name="Tunstrom K."/>
        </authorList>
    </citation>
    <scope>NUCLEOTIDE SEQUENCE</scope>
</reference>
<feature type="compositionally biased region" description="Basic residues" evidence="1">
    <location>
        <begin position="52"/>
        <end position="64"/>
    </location>
</feature>
<proteinExistence type="predicted"/>
<dbReference type="EMBL" id="CAJQZP010000881">
    <property type="protein sequence ID" value="CAG4990914.1"/>
    <property type="molecule type" value="Genomic_DNA"/>
</dbReference>
<dbReference type="AlphaFoldDB" id="A0A8S3X1P8"/>
<comment type="caution">
    <text evidence="2">The sequence shown here is derived from an EMBL/GenBank/DDBJ whole genome shotgun (WGS) entry which is preliminary data.</text>
</comment>
<feature type="compositionally biased region" description="Basic and acidic residues" evidence="1">
    <location>
        <begin position="40"/>
        <end position="51"/>
    </location>
</feature>
<protein>
    <submittedName>
        <fullName evidence="2">(apollo) hypothetical protein</fullName>
    </submittedName>
</protein>